<feature type="transmembrane region" description="Helical" evidence="16">
    <location>
        <begin position="121"/>
        <end position="146"/>
    </location>
</feature>
<dbReference type="Proteomes" id="UP000298616">
    <property type="component" value="Chromosome"/>
</dbReference>
<evidence type="ECO:0000256" key="3">
    <source>
        <dbReference type="ARBA" id="ARBA00007919"/>
    </source>
</evidence>
<feature type="transmembrane region" description="Helical" evidence="16">
    <location>
        <begin position="242"/>
        <end position="260"/>
    </location>
</feature>
<dbReference type="GO" id="GO:0008750">
    <property type="term" value="F:proton-translocating NAD(P)+ transhydrogenase activity"/>
    <property type="evidence" value="ECO:0007669"/>
    <property type="project" value="UniProtKB-EC"/>
</dbReference>
<feature type="transmembrane region" description="Helical" evidence="16">
    <location>
        <begin position="5"/>
        <end position="21"/>
    </location>
</feature>
<feature type="domain" description="NADP transhydrogenase beta-like" evidence="17">
    <location>
        <begin position="8"/>
        <end position="459"/>
    </location>
</feature>
<evidence type="ECO:0000256" key="1">
    <source>
        <dbReference type="ARBA" id="ARBA00003943"/>
    </source>
</evidence>
<evidence type="ECO:0000256" key="9">
    <source>
        <dbReference type="ARBA" id="ARBA00022857"/>
    </source>
</evidence>
<evidence type="ECO:0000256" key="10">
    <source>
        <dbReference type="ARBA" id="ARBA00022967"/>
    </source>
</evidence>
<comment type="similarity">
    <text evidence="3 15">Belongs to the PNT beta subunit family.</text>
</comment>
<name>A0A4D7JMJ2_9BACT</name>
<keyword evidence="6 15" id="KW-1003">Cell membrane</keyword>
<feature type="transmembrane region" description="Helical" evidence="16">
    <location>
        <begin position="61"/>
        <end position="79"/>
    </location>
</feature>
<organism evidence="18 19">
    <name type="scientific">Mangrovivirga cuniculi</name>
    <dbReference type="NCBI Taxonomy" id="2715131"/>
    <lineage>
        <taxon>Bacteria</taxon>
        <taxon>Pseudomonadati</taxon>
        <taxon>Bacteroidota</taxon>
        <taxon>Cytophagia</taxon>
        <taxon>Cytophagales</taxon>
        <taxon>Mangrovivirgaceae</taxon>
        <taxon>Mangrovivirga</taxon>
    </lineage>
</organism>
<reference evidence="18 19" key="1">
    <citation type="submission" date="2018-04" db="EMBL/GenBank/DDBJ databases">
        <title>Complete genome uncultured novel isolate.</title>
        <authorList>
            <person name="Merlino G."/>
        </authorList>
    </citation>
    <scope>NUCLEOTIDE SEQUENCE [LARGE SCALE GENOMIC DNA]</scope>
    <source>
        <strain evidence="19">R1DC9</strain>
    </source>
</reference>
<dbReference type="KEGG" id="fpf:DCC35_10030"/>
<dbReference type="EMBL" id="CP028923">
    <property type="protein sequence ID" value="QCK17049.1"/>
    <property type="molecule type" value="Genomic_DNA"/>
</dbReference>
<accession>A0A4D7JMJ2</accession>
<evidence type="ECO:0000313" key="18">
    <source>
        <dbReference type="EMBL" id="QCK17049.1"/>
    </source>
</evidence>
<feature type="transmembrane region" description="Helical" evidence="16">
    <location>
        <begin position="158"/>
        <end position="179"/>
    </location>
</feature>
<evidence type="ECO:0000259" key="17">
    <source>
        <dbReference type="Pfam" id="PF02233"/>
    </source>
</evidence>
<comment type="function">
    <text evidence="1 15">The transhydrogenation between NADH and NADP is coupled to respiration and ATP hydrolysis and functions as a proton pump across the membrane.</text>
</comment>
<dbReference type="OrthoDB" id="9763786at2"/>
<evidence type="ECO:0000256" key="4">
    <source>
        <dbReference type="ARBA" id="ARBA00012943"/>
    </source>
</evidence>
<evidence type="ECO:0000256" key="11">
    <source>
        <dbReference type="ARBA" id="ARBA00022989"/>
    </source>
</evidence>
<dbReference type="InterPro" id="IPR012136">
    <property type="entry name" value="NADH_DH_b"/>
</dbReference>
<comment type="catalytic activity">
    <reaction evidence="14 15">
        <text>NAD(+) + NADPH + H(+)(in) = NADH + NADP(+) + H(+)(out)</text>
        <dbReference type="Rhea" id="RHEA:47992"/>
        <dbReference type="ChEBI" id="CHEBI:15378"/>
        <dbReference type="ChEBI" id="CHEBI:57540"/>
        <dbReference type="ChEBI" id="CHEBI:57783"/>
        <dbReference type="ChEBI" id="CHEBI:57945"/>
        <dbReference type="ChEBI" id="CHEBI:58349"/>
        <dbReference type="EC" id="7.1.1.1"/>
    </reaction>
</comment>
<dbReference type="InterPro" id="IPR029035">
    <property type="entry name" value="DHS-like_NAD/FAD-binding_dom"/>
</dbReference>
<sequence length="464" mass="48624">MYSSITDLCYLISTVFFIIGLKRLSSPKTATKGNALAATGMILGILTALFGALGGEPVNNYGVIAVALALGITIGLIAAKKVEMTAMPELVSLFNGFGGAGTLALAVVELVGYLSGVEASFGVLLTVLSALFIGAVSFTGSLVAFGKLKGIWNEKLKLPFSAYINVLLLLIVMIALIYYSINPSAISLGFVLGLIFLSLFYGFSFVSPIGGGDMPVVIAFLNSLTGIGAALAGIVYTNNVMLFGGILVGASGIILTVLMCNAMNRSLAQVLVGNFGGTSSSSSDDGDKVVKEVTMSDLAVQLKYAKRVLVVPGYGLAVAQAQHVCRELEVLLEDEGVEVKYAIHPVAGRMPGHMNVLLAESDVPYEKLLDLDDANKSLEGADVVLVIGANDVVNPAAKTDSGSPIYGMPILEVENAHQVVVFKRSMNPGYAGVQNELFFKDKTKMLFGDAKQSLSGLVKELAEV</sequence>
<evidence type="ECO:0000256" key="14">
    <source>
        <dbReference type="ARBA" id="ARBA00048202"/>
    </source>
</evidence>
<evidence type="ECO:0000256" key="13">
    <source>
        <dbReference type="ARBA" id="ARBA00023136"/>
    </source>
</evidence>
<feature type="transmembrane region" description="Helical" evidence="16">
    <location>
        <begin position="216"/>
        <end position="236"/>
    </location>
</feature>
<feature type="transmembrane region" description="Helical" evidence="16">
    <location>
        <begin position="91"/>
        <end position="115"/>
    </location>
</feature>
<keyword evidence="19" id="KW-1185">Reference proteome</keyword>
<keyword evidence="8 16" id="KW-0812">Transmembrane</keyword>
<protein>
    <recommendedName>
        <fullName evidence="5 15">NAD(P) transhydrogenase subunit beta</fullName>
        <ecNumber evidence="4 15">7.1.1.1</ecNumber>
    </recommendedName>
    <alternativeName>
        <fullName evidence="15">Nicotinamide nucleotide transhydrogenase subunit beta</fullName>
    </alternativeName>
</protein>
<dbReference type="PIRSF" id="PIRSF000204">
    <property type="entry name" value="PNTB"/>
    <property type="match status" value="1"/>
</dbReference>
<dbReference type="AlphaFoldDB" id="A0A4D7JMJ2"/>
<gene>
    <name evidence="18" type="ORF">DCC35_10030</name>
</gene>
<dbReference type="SUPFAM" id="SSF52467">
    <property type="entry name" value="DHS-like NAD/FAD-binding domain"/>
    <property type="match status" value="1"/>
</dbReference>
<dbReference type="EC" id="7.1.1.1" evidence="4 15"/>
<evidence type="ECO:0000256" key="15">
    <source>
        <dbReference type="PIRNR" id="PIRNR000204"/>
    </source>
</evidence>
<keyword evidence="11 16" id="KW-1133">Transmembrane helix</keyword>
<evidence type="ECO:0000256" key="7">
    <source>
        <dbReference type="ARBA" id="ARBA00022519"/>
    </source>
</evidence>
<dbReference type="InterPro" id="IPR034300">
    <property type="entry name" value="PNTB-like"/>
</dbReference>
<evidence type="ECO:0000256" key="8">
    <source>
        <dbReference type="ARBA" id="ARBA00022692"/>
    </source>
</evidence>
<evidence type="ECO:0000256" key="6">
    <source>
        <dbReference type="ARBA" id="ARBA00022475"/>
    </source>
</evidence>
<keyword evidence="13 15" id="KW-0472">Membrane</keyword>
<evidence type="ECO:0000256" key="2">
    <source>
        <dbReference type="ARBA" id="ARBA00004429"/>
    </source>
</evidence>
<dbReference type="PANTHER" id="PTHR44758">
    <property type="entry name" value="NAD(P) TRANSHYDROGENASE SUBUNIT BETA"/>
    <property type="match status" value="1"/>
</dbReference>
<evidence type="ECO:0000256" key="16">
    <source>
        <dbReference type="SAM" id="Phobius"/>
    </source>
</evidence>
<proteinExistence type="inferred from homology"/>
<keyword evidence="12 15" id="KW-0520">NAD</keyword>
<dbReference type="Gene3D" id="3.40.50.1220">
    <property type="entry name" value="TPP-binding domain"/>
    <property type="match status" value="1"/>
</dbReference>
<feature type="transmembrane region" description="Helical" evidence="16">
    <location>
        <begin position="33"/>
        <end position="55"/>
    </location>
</feature>
<feature type="transmembrane region" description="Helical" evidence="16">
    <location>
        <begin position="185"/>
        <end position="204"/>
    </location>
</feature>
<dbReference type="Pfam" id="PF02233">
    <property type="entry name" value="PNTB"/>
    <property type="match status" value="1"/>
</dbReference>
<keyword evidence="9 15" id="KW-0521">NADP</keyword>
<evidence type="ECO:0000256" key="5">
    <source>
        <dbReference type="ARBA" id="ARBA00014581"/>
    </source>
</evidence>
<evidence type="ECO:0000256" key="12">
    <source>
        <dbReference type="ARBA" id="ARBA00023027"/>
    </source>
</evidence>
<dbReference type="PANTHER" id="PTHR44758:SF1">
    <property type="entry name" value="NAD(P) TRANSHYDROGENASE SUBUNIT BETA"/>
    <property type="match status" value="1"/>
</dbReference>
<dbReference type="GO" id="GO:0050661">
    <property type="term" value="F:NADP binding"/>
    <property type="evidence" value="ECO:0007669"/>
    <property type="project" value="InterPro"/>
</dbReference>
<dbReference type="GO" id="GO:0005886">
    <property type="term" value="C:plasma membrane"/>
    <property type="evidence" value="ECO:0007669"/>
    <property type="project" value="UniProtKB-SubCell"/>
</dbReference>
<evidence type="ECO:0000313" key="19">
    <source>
        <dbReference type="Proteomes" id="UP000298616"/>
    </source>
</evidence>
<keyword evidence="10 15" id="KW-1278">Translocase</keyword>
<keyword evidence="7 15" id="KW-0997">Cell inner membrane</keyword>
<comment type="subcellular location">
    <subcellularLocation>
        <location evidence="2">Cell inner membrane</location>
        <topology evidence="2">Multi-pass membrane protein</topology>
    </subcellularLocation>
</comment>